<evidence type="ECO:0000256" key="2">
    <source>
        <dbReference type="ARBA" id="ARBA00022563"/>
    </source>
</evidence>
<evidence type="ECO:0000256" key="4">
    <source>
        <dbReference type="HAMAP-Rule" id="MF_01091"/>
    </source>
</evidence>
<dbReference type="Proteomes" id="UP001272052">
    <property type="component" value="Unassembled WGS sequence"/>
</dbReference>
<evidence type="ECO:0000313" key="6">
    <source>
        <dbReference type="EMBL" id="MDV0444580.1"/>
    </source>
</evidence>
<protein>
    <recommendedName>
        <fullName evidence="4">5,10-methylenetetrahydromethanopterin reductase</fullName>
        <ecNumber evidence="4">1.5.98.2</ecNumber>
    </recommendedName>
    <alternativeName>
        <fullName evidence="4">Coenzyme F420-dependent N(5),N(10)-methylenetetrahydromethanopterin reductase</fullName>
    </alternativeName>
    <alternativeName>
        <fullName evidence="4">Methylene-H(4)MPT reductase</fullName>
    </alternativeName>
</protein>
<evidence type="ECO:0000256" key="3">
    <source>
        <dbReference type="ARBA" id="ARBA00023002"/>
    </source>
</evidence>
<organism evidence="6 7">
    <name type="scientific">Methanimicrococcus hacksteinii</name>
    <dbReference type="NCBI Taxonomy" id="3028293"/>
    <lineage>
        <taxon>Archaea</taxon>
        <taxon>Methanobacteriati</taxon>
        <taxon>Methanobacteriota</taxon>
        <taxon>Stenosarchaea group</taxon>
        <taxon>Methanomicrobia</taxon>
        <taxon>Methanosarcinales</taxon>
        <taxon>Methanosarcinaceae</taxon>
        <taxon>Methanimicrococcus</taxon>
    </lineage>
</organism>
<dbReference type="HAMAP" id="MF_01091">
    <property type="entry name" value="F420_mer"/>
    <property type="match status" value="1"/>
</dbReference>
<comment type="subcellular location">
    <subcellularLocation>
        <location evidence="4">Cytoplasm</location>
    </subcellularLocation>
</comment>
<comment type="function">
    <text evidence="4">Catalyzes the reversible reduction of methylene-H(4)MPT to methyl-H(4)MPT.</text>
</comment>
<name>A0ABU3VNU0_9EURY</name>
<evidence type="ECO:0000313" key="7">
    <source>
        <dbReference type="Proteomes" id="UP001272052"/>
    </source>
</evidence>
<dbReference type="GO" id="GO:0016491">
    <property type="term" value="F:oxidoreductase activity"/>
    <property type="evidence" value="ECO:0007669"/>
    <property type="project" value="UniProtKB-KW"/>
</dbReference>
<dbReference type="InterPro" id="IPR050564">
    <property type="entry name" value="F420-G6PD/mer"/>
</dbReference>
<comment type="pathway">
    <text evidence="4">One-carbon metabolism; methanogenesis from CO(2); methyl-coenzyme M from 5,10-methylene-5,6,7,8-tetrahydromethanopterin: step 1/2.</text>
</comment>
<keyword evidence="4" id="KW-0484">Methanogenesis</keyword>
<sequence length="337" mass="35844">MKFGIELVPNEPVFKIAAYTKLAEEQSFEYAWITDHYNNREVYSTLSVLALATNKIKIGAGVTNPYTRSPVMTAASIASVNEIAGGRAVLGIGPGDKMTFEALGLAGEKPLTAVKETAEAVRELLTGKKVTYEGSTVKLKNAKLDFADPKKTGVDMNIPIYIGAQGPKMLETAAAVGDGILINGSHPDDFKAAAVQIQKGADAVGKKAEEIDVAAYTCFSIDDDLDKAYASAKPVTAFIIAGASDVLLERHGISKESKTEIAEAISKGDFKGLQTMITDSMADRFAVVGDFDECMKKVKELEKAGVTQIAAGSPLGPNKEKSIKLIGKMIAEFKNQA</sequence>
<dbReference type="SUPFAM" id="SSF51679">
    <property type="entry name" value="Bacterial luciferase-like"/>
    <property type="match status" value="1"/>
</dbReference>
<gene>
    <name evidence="4" type="primary">mer</name>
    <name evidence="6" type="ORF">MmiAt1_01080</name>
</gene>
<dbReference type="NCBIfam" id="TIGR03555">
    <property type="entry name" value="F420_mer"/>
    <property type="match status" value="1"/>
</dbReference>
<dbReference type="Pfam" id="PF00296">
    <property type="entry name" value="Bac_luciferase"/>
    <property type="match status" value="1"/>
</dbReference>
<keyword evidence="2 4" id="KW-0554">One-carbon metabolism</keyword>
<keyword evidence="1 4" id="KW-0963">Cytoplasm</keyword>
<feature type="domain" description="Luciferase-like" evidence="5">
    <location>
        <begin position="14"/>
        <end position="308"/>
    </location>
</feature>
<reference evidence="6 7" key="1">
    <citation type="submission" date="2023-06" db="EMBL/GenBank/DDBJ databases">
        <title>Genome sequence of Methanimicrococcus sp. At1.</title>
        <authorList>
            <person name="Protasov E."/>
            <person name="Platt K."/>
            <person name="Poehlein A."/>
            <person name="Daniel R."/>
            <person name="Brune A."/>
        </authorList>
    </citation>
    <scope>NUCLEOTIDE SEQUENCE [LARGE SCALE GENOMIC DNA]</scope>
    <source>
        <strain evidence="6 7">At1</strain>
    </source>
</reference>
<comment type="caution">
    <text evidence="6">The sequence shown here is derived from an EMBL/GenBank/DDBJ whole genome shotgun (WGS) entry which is preliminary data.</text>
</comment>
<dbReference type="Gene3D" id="3.20.20.30">
    <property type="entry name" value="Luciferase-like domain"/>
    <property type="match status" value="1"/>
</dbReference>
<dbReference type="CDD" id="cd01097">
    <property type="entry name" value="Tetrahydromethanopterin_reductase"/>
    <property type="match status" value="1"/>
</dbReference>
<dbReference type="InterPro" id="IPR011251">
    <property type="entry name" value="Luciferase-like_dom"/>
</dbReference>
<evidence type="ECO:0000256" key="1">
    <source>
        <dbReference type="ARBA" id="ARBA00022490"/>
    </source>
</evidence>
<accession>A0ABU3VNU0</accession>
<comment type="similarity">
    <text evidence="4">Belongs to the mer family.</text>
</comment>
<dbReference type="PANTHER" id="PTHR43244:SF1">
    <property type="entry name" value="5,10-METHYLENETETRAHYDROMETHANOPTERIN REDUCTASE"/>
    <property type="match status" value="1"/>
</dbReference>
<keyword evidence="3 4" id="KW-0560">Oxidoreductase</keyword>
<evidence type="ECO:0000259" key="5">
    <source>
        <dbReference type="Pfam" id="PF00296"/>
    </source>
</evidence>
<dbReference type="RefSeq" id="WP_318784981.1">
    <property type="nucleotide sequence ID" value="NZ_JAWDKC010000003.1"/>
</dbReference>
<comment type="catalytic activity">
    <reaction evidence="4">
        <text>5-methyl-5,6,7,8-tetrahydromethanopterin + oxidized coenzyme F420-(gamma-L-Glu)(n) + H(+) = 5,10-methylenetetrahydromethanopterin + reduced coenzyme F420-(gamma-L-Glu)(n)</text>
        <dbReference type="Rhea" id="RHEA:21144"/>
        <dbReference type="Rhea" id="RHEA-COMP:12939"/>
        <dbReference type="Rhea" id="RHEA-COMP:14378"/>
        <dbReference type="ChEBI" id="CHEBI:15378"/>
        <dbReference type="ChEBI" id="CHEBI:57818"/>
        <dbReference type="ChEBI" id="CHEBI:58116"/>
        <dbReference type="ChEBI" id="CHEBI:133980"/>
        <dbReference type="ChEBI" id="CHEBI:139511"/>
        <dbReference type="EC" id="1.5.98.2"/>
    </reaction>
</comment>
<dbReference type="InterPro" id="IPR019946">
    <property type="entry name" value="MeH4methanopterin_reductase"/>
</dbReference>
<proteinExistence type="inferred from homology"/>
<dbReference type="EMBL" id="JAWDKC010000003">
    <property type="protein sequence ID" value="MDV0444580.1"/>
    <property type="molecule type" value="Genomic_DNA"/>
</dbReference>
<keyword evidence="7" id="KW-1185">Reference proteome</keyword>
<dbReference type="NCBIfam" id="NF002619">
    <property type="entry name" value="PRK02271.1"/>
    <property type="match status" value="1"/>
</dbReference>
<dbReference type="EC" id="1.5.98.2" evidence="4"/>
<dbReference type="PANTHER" id="PTHR43244">
    <property type="match status" value="1"/>
</dbReference>
<dbReference type="InterPro" id="IPR036661">
    <property type="entry name" value="Luciferase-like_sf"/>
</dbReference>